<name>A0AC61TKC7_EDWTA</name>
<gene>
    <name evidence="1" type="ORF">DCL27_05195</name>
</gene>
<evidence type="ECO:0000313" key="2">
    <source>
        <dbReference type="Proteomes" id="UP000245918"/>
    </source>
</evidence>
<dbReference type="Proteomes" id="UP000245918">
    <property type="component" value="Chromosome"/>
</dbReference>
<organism evidence="1 2">
    <name type="scientific">Edwardsiella tarda ATCC 15947 = NBRC 105688</name>
    <dbReference type="NCBI Taxonomy" id="667121"/>
    <lineage>
        <taxon>Bacteria</taxon>
        <taxon>Pseudomonadati</taxon>
        <taxon>Pseudomonadota</taxon>
        <taxon>Gammaproteobacteria</taxon>
        <taxon>Enterobacterales</taxon>
        <taxon>Hafniaceae</taxon>
        <taxon>Edwardsiella</taxon>
    </lineage>
</organism>
<proteinExistence type="predicted"/>
<dbReference type="EMBL" id="CP084506">
    <property type="protein sequence ID" value="UCQ01159.1"/>
    <property type="molecule type" value="Genomic_DNA"/>
</dbReference>
<evidence type="ECO:0000313" key="1">
    <source>
        <dbReference type="EMBL" id="UCQ01159.1"/>
    </source>
</evidence>
<reference evidence="1" key="1">
    <citation type="submission" date="2021-09" db="EMBL/GenBank/DDBJ databases">
        <title>Comparative genomics of Edwardsiella genus reveals species-based diversity.</title>
        <authorList>
            <person name="Tekedar H.C."/>
            <person name="Kumru S."/>
            <person name="Waldbieser G.C."/>
            <person name="Reichley S.R."/>
            <person name="Lawrence M.L."/>
            <person name="Griffin M.J."/>
        </authorList>
    </citation>
    <scope>NUCLEOTIDE SEQUENCE</scope>
    <source>
        <strain evidence="1">ATCC 15947</strain>
    </source>
</reference>
<protein>
    <submittedName>
        <fullName evidence="1">Uncharacterized protein</fullName>
    </submittedName>
</protein>
<keyword evidence="2" id="KW-1185">Reference proteome</keyword>
<accession>A0AC61TKC7</accession>
<sequence>MSSWPSLLISVIFSLGMTLLSIMIGVESPWIRLCVFSISCFTCDLLFSILR</sequence>